<keyword evidence="1" id="KW-0732">Signal</keyword>
<name>A0A1G6RUB3_9BRAD</name>
<evidence type="ECO:0000256" key="1">
    <source>
        <dbReference type="SAM" id="SignalP"/>
    </source>
</evidence>
<dbReference type="RefSeq" id="WP_092081991.1">
    <property type="nucleotide sequence ID" value="NZ_FMZW01000007.1"/>
</dbReference>
<evidence type="ECO:0000313" key="2">
    <source>
        <dbReference type="EMBL" id="SDD07577.1"/>
    </source>
</evidence>
<accession>A0A1G6RUB3</accession>
<feature type="signal peptide" evidence="1">
    <location>
        <begin position="1"/>
        <end position="29"/>
    </location>
</feature>
<sequence>MFARIGSCITATMRVLILAGLLGAGATHAAEQKHKAAPAAPRKASAVQPVPSYTLTPGYSVKPSNVSVPANVPLGQYRRVIRPFPNWTLICDENLDKKRRVCNVSQTVVGPDGAVVFSWSLAATQEGQPFFILRTPTGVGANGTIKLDLGDGGAALAVPIKGCDEKVCLAYLPVGPRLRTAAERGGPVQVAYDSGAPSNAVSFRAPLAGLTAALSVI</sequence>
<organism evidence="2 3">
    <name type="scientific">Bradyrhizobium brasilense</name>
    <dbReference type="NCBI Taxonomy" id="1419277"/>
    <lineage>
        <taxon>Bacteria</taxon>
        <taxon>Pseudomonadati</taxon>
        <taxon>Pseudomonadota</taxon>
        <taxon>Alphaproteobacteria</taxon>
        <taxon>Hyphomicrobiales</taxon>
        <taxon>Nitrobacteraceae</taxon>
        <taxon>Bradyrhizobium</taxon>
    </lineage>
</organism>
<dbReference type="Proteomes" id="UP000199245">
    <property type="component" value="Unassembled WGS sequence"/>
</dbReference>
<reference evidence="2 3" key="1">
    <citation type="submission" date="2016-10" db="EMBL/GenBank/DDBJ databases">
        <authorList>
            <person name="de Groot N.N."/>
        </authorList>
    </citation>
    <scope>NUCLEOTIDE SEQUENCE [LARGE SCALE GENOMIC DNA]</scope>
    <source>
        <strain evidence="2 3">R5</strain>
    </source>
</reference>
<dbReference type="AlphaFoldDB" id="A0A1G6RUB3"/>
<feature type="chain" id="PRO_5011597116" evidence="1">
    <location>
        <begin position="30"/>
        <end position="217"/>
    </location>
</feature>
<proteinExistence type="predicted"/>
<dbReference type="InterPro" id="IPR010642">
    <property type="entry name" value="Invasion_prot_B"/>
</dbReference>
<evidence type="ECO:0000313" key="3">
    <source>
        <dbReference type="Proteomes" id="UP000199245"/>
    </source>
</evidence>
<dbReference type="Gene3D" id="2.60.40.1880">
    <property type="entry name" value="Invasion associated locus B (IalB) protein"/>
    <property type="match status" value="1"/>
</dbReference>
<dbReference type="InterPro" id="IPR038696">
    <property type="entry name" value="IalB_sf"/>
</dbReference>
<dbReference type="EMBL" id="FMZW01000007">
    <property type="protein sequence ID" value="SDD07577.1"/>
    <property type="molecule type" value="Genomic_DNA"/>
</dbReference>
<protein>
    <submittedName>
        <fullName evidence="2">Invasion associated locus B (IalB) protein</fullName>
    </submittedName>
</protein>
<dbReference type="Pfam" id="PF06776">
    <property type="entry name" value="IalB"/>
    <property type="match status" value="1"/>
</dbReference>
<gene>
    <name evidence="2" type="ORF">SAMN05216337_1007111</name>
</gene>